<accession>A0ACB5U4Z4</accession>
<keyword evidence="2" id="KW-1185">Reference proteome</keyword>
<proteinExistence type="predicted"/>
<comment type="caution">
    <text evidence="1">The sequence shown here is derived from an EMBL/GenBank/DDBJ whole genome shotgun (WGS) entry which is preliminary data.</text>
</comment>
<evidence type="ECO:0000313" key="1">
    <source>
        <dbReference type="EMBL" id="GMF01290.1"/>
    </source>
</evidence>
<name>A0ACB5U4Z4_AMBMO</name>
<organism evidence="1 2">
    <name type="scientific">Ambrosiozyma monospora</name>
    <name type="common">Yeast</name>
    <name type="synonym">Endomycopsis monosporus</name>
    <dbReference type="NCBI Taxonomy" id="43982"/>
    <lineage>
        <taxon>Eukaryota</taxon>
        <taxon>Fungi</taxon>
        <taxon>Dikarya</taxon>
        <taxon>Ascomycota</taxon>
        <taxon>Saccharomycotina</taxon>
        <taxon>Pichiomycetes</taxon>
        <taxon>Pichiales</taxon>
        <taxon>Pichiaceae</taxon>
        <taxon>Ambrosiozyma</taxon>
    </lineage>
</organism>
<protein>
    <submittedName>
        <fullName evidence="1">Unnamed protein product</fullName>
    </submittedName>
</protein>
<gene>
    <name evidence="1" type="ORF">Amon02_001121800</name>
</gene>
<reference evidence="1" key="1">
    <citation type="submission" date="2023-04" db="EMBL/GenBank/DDBJ databases">
        <title>Ambrosiozyma monospora NBRC 10751.</title>
        <authorList>
            <person name="Ichikawa N."/>
            <person name="Sato H."/>
            <person name="Tonouchi N."/>
        </authorList>
    </citation>
    <scope>NUCLEOTIDE SEQUENCE</scope>
    <source>
        <strain evidence="1">NBRC 10751</strain>
    </source>
</reference>
<dbReference type="EMBL" id="BSXS01011796">
    <property type="protein sequence ID" value="GMF01290.1"/>
    <property type="molecule type" value="Genomic_DNA"/>
</dbReference>
<sequence>MLKLLNPSNKIGLRSILEADYLSQHNLHQSKTISLKVITWNLAQNSTPNLNLFQQLLCTKDNTFPDLFLFNFQETISLRSLSHSDSAIMRWCVMITNTLSNLTDRKYTIVSKSGLLGLTTIILAEASLAEQISEIEVNKIGLGYLGWNNKGCLGTKFRIGNISDDKQPGSEFQLLNIHLVHGEGDETWKDRDASLKKVQDGNKLSAKGVSLYGPAPPDDSQREAWLNVDLQDNELIQIADTKIQLDELFSVHQPKGTTIVCGDTNYHCLLWVH</sequence>
<evidence type="ECO:0000313" key="2">
    <source>
        <dbReference type="Proteomes" id="UP001165064"/>
    </source>
</evidence>
<dbReference type="Proteomes" id="UP001165064">
    <property type="component" value="Unassembled WGS sequence"/>
</dbReference>